<dbReference type="OrthoDB" id="62798at2759"/>
<feature type="domain" description="Inositol polyphosphate-related phosphatase" evidence="2">
    <location>
        <begin position="71"/>
        <end position="434"/>
    </location>
</feature>
<dbReference type="Pfam" id="PF22669">
    <property type="entry name" value="Exo_endo_phos2"/>
    <property type="match status" value="1"/>
</dbReference>
<dbReference type="PANTHER" id="PTHR11200">
    <property type="entry name" value="INOSITOL 5-PHOSPHATASE"/>
    <property type="match status" value="1"/>
</dbReference>
<keyword evidence="1" id="KW-0812">Transmembrane</keyword>
<name>A0A120K2P0_9SACH</name>
<protein>
    <submittedName>
        <fullName evidence="3">HGL213Wp</fullName>
    </submittedName>
</protein>
<dbReference type="GO" id="GO:0046856">
    <property type="term" value="P:phosphatidylinositol dephosphorylation"/>
    <property type="evidence" value="ECO:0007669"/>
    <property type="project" value="InterPro"/>
</dbReference>
<organism evidence="3 4">
    <name type="scientific">Eremothecium sinecaudum</name>
    <dbReference type="NCBI Taxonomy" id="45286"/>
    <lineage>
        <taxon>Eukaryota</taxon>
        <taxon>Fungi</taxon>
        <taxon>Dikarya</taxon>
        <taxon>Ascomycota</taxon>
        <taxon>Saccharomycotina</taxon>
        <taxon>Saccharomycetes</taxon>
        <taxon>Saccharomycetales</taxon>
        <taxon>Saccharomycetaceae</taxon>
        <taxon>Eremothecium</taxon>
    </lineage>
</organism>
<dbReference type="InterPro" id="IPR046985">
    <property type="entry name" value="IP5"/>
</dbReference>
<evidence type="ECO:0000313" key="3">
    <source>
        <dbReference type="EMBL" id="AMD22127.1"/>
    </source>
</evidence>
<dbReference type="RefSeq" id="XP_017989123.1">
    <property type="nucleotide sequence ID" value="XM_018133714.1"/>
</dbReference>
<dbReference type="Proteomes" id="UP000243052">
    <property type="component" value="Chromosome vii"/>
</dbReference>
<dbReference type="EMBL" id="CP014247">
    <property type="protein sequence ID" value="AMD22127.1"/>
    <property type="molecule type" value="Genomic_DNA"/>
</dbReference>
<dbReference type="SUPFAM" id="SSF56219">
    <property type="entry name" value="DNase I-like"/>
    <property type="match status" value="1"/>
</dbReference>
<dbReference type="InterPro" id="IPR036691">
    <property type="entry name" value="Endo/exonu/phosph_ase_sf"/>
</dbReference>
<dbReference type="InterPro" id="IPR000300">
    <property type="entry name" value="IPPc"/>
</dbReference>
<keyword evidence="4" id="KW-1185">Reference proteome</keyword>
<dbReference type="SMART" id="SM00128">
    <property type="entry name" value="IPPc"/>
    <property type="match status" value="1"/>
</dbReference>
<evidence type="ECO:0000256" key="1">
    <source>
        <dbReference type="SAM" id="Phobius"/>
    </source>
</evidence>
<keyword evidence="1" id="KW-0472">Membrane</keyword>
<dbReference type="GeneID" id="28725460"/>
<dbReference type="AlphaFoldDB" id="A0A120K2P0"/>
<sequence>MVLSDVDLNVTSHSFRKSLSDYKKGEYPLQDKKSRIFNANQLGSNRLFTYLSIYQINTSLMGHDSYSTVPLELKLLLTTINCAKLFPNTTDARYSDKARQIIQQLTTRSDAHDVFVLAVQEFSSLWQAACPGLVRTYLDNLAPIVLHCLNKDKESALEHKVSSDSVDGPDAEPLLCMSSVSPSAGSGGLAQVPINGKQLFRHVTSSAIGAIGIMIFARNDISVQDLQFCSVRCGLFNSSLKGATAVQILLSKFEHTHKFTFISAHFTASDGHKKLLRRINDGNTIMKALKAQFGGIFDGYVFLLGDLNFRLHYSQESNTKYNDREVTKHLLEEQDELNSIRATGILFHDFKEPVITFPPTYKYHLGSGDKYVYNLTRQPSWCDRILYKSANNNITVHEYRSIDRTPHLEFTDHQAVTMSVSTPLLYQASPFSLQKNNITERLHIGHIADRFIYVTWYIHEIYGVLGDILTILLLVVVVTGIIWCVHNDW</sequence>
<keyword evidence="1" id="KW-1133">Transmembrane helix</keyword>
<evidence type="ECO:0000259" key="2">
    <source>
        <dbReference type="SMART" id="SM00128"/>
    </source>
</evidence>
<dbReference type="PANTHER" id="PTHR11200:SF275">
    <property type="entry name" value="LD06095P"/>
    <property type="match status" value="1"/>
</dbReference>
<dbReference type="Gene3D" id="3.60.10.10">
    <property type="entry name" value="Endonuclease/exonuclease/phosphatase"/>
    <property type="match status" value="1"/>
</dbReference>
<accession>A0A120K2P0</accession>
<proteinExistence type="predicted"/>
<reference evidence="3 4" key="1">
    <citation type="submission" date="2016-01" db="EMBL/GenBank/DDBJ databases">
        <title>Genome sequence of the yeast Holleya sinecauda.</title>
        <authorList>
            <person name="Dietrich F.S."/>
        </authorList>
    </citation>
    <scope>NUCLEOTIDE SEQUENCE [LARGE SCALE GENOMIC DNA]</scope>
    <source>
        <strain evidence="3 4">ATCC 58844</strain>
    </source>
</reference>
<evidence type="ECO:0000313" key="4">
    <source>
        <dbReference type="Proteomes" id="UP000243052"/>
    </source>
</evidence>
<dbReference type="STRING" id="45286.A0A120K2P0"/>
<gene>
    <name evidence="3" type="ORF">AW171_hschr74140</name>
</gene>
<dbReference type="GO" id="GO:0004439">
    <property type="term" value="F:phosphatidylinositol-4,5-bisphosphate 5-phosphatase activity"/>
    <property type="evidence" value="ECO:0007669"/>
    <property type="project" value="TreeGrafter"/>
</dbReference>
<feature type="transmembrane region" description="Helical" evidence="1">
    <location>
        <begin position="461"/>
        <end position="485"/>
    </location>
</feature>